<evidence type="ECO:0000313" key="2">
    <source>
        <dbReference type="Proteomes" id="UP000887159"/>
    </source>
</evidence>
<protein>
    <submittedName>
        <fullName evidence="1">Uncharacterized protein</fullName>
    </submittedName>
</protein>
<dbReference type="EMBL" id="BMAU01021435">
    <property type="protein sequence ID" value="GFY36221.1"/>
    <property type="molecule type" value="Genomic_DNA"/>
</dbReference>
<reference evidence="1" key="1">
    <citation type="submission" date="2020-08" db="EMBL/GenBank/DDBJ databases">
        <title>Multicomponent nature underlies the extraordinary mechanical properties of spider dragline silk.</title>
        <authorList>
            <person name="Kono N."/>
            <person name="Nakamura H."/>
            <person name="Mori M."/>
            <person name="Yoshida Y."/>
            <person name="Ohtoshi R."/>
            <person name="Malay A.D."/>
            <person name="Moran D.A.P."/>
            <person name="Tomita M."/>
            <person name="Numata K."/>
            <person name="Arakawa K."/>
        </authorList>
    </citation>
    <scope>NUCLEOTIDE SEQUENCE</scope>
</reference>
<name>A0A8X6WM28_TRICX</name>
<accession>A0A8X6WM28</accession>
<dbReference type="AlphaFoldDB" id="A0A8X6WM28"/>
<sequence length="139" mass="15532">MTSQRFYCAEFAASDGEAPCRGADTLNLSSSMSSRWYGLKLHWDCISNYLHSLAYCISHIGSVTVETNSSEASQELACQKIVYMIDCPEETLYECDSVAIDFINDAFKVGFKSLRNFYCSSVSLWDASDLPLNEFHSSS</sequence>
<dbReference type="Proteomes" id="UP000887159">
    <property type="component" value="Unassembled WGS sequence"/>
</dbReference>
<gene>
    <name evidence="1" type="ORF">TNCV_4845931</name>
</gene>
<keyword evidence="2" id="KW-1185">Reference proteome</keyword>
<proteinExistence type="predicted"/>
<comment type="caution">
    <text evidence="1">The sequence shown here is derived from an EMBL/GenBank/DDBJ whole genome shotgun (WGS) entry which is preliminary data.</text>
</comment>
<evidence type="ECO:0000313" key="1">
    <source>
        <dbReference type="EMBL" id="GFY36221.1"/>
    </source>
</evidence>
<organism evidence="1 2">
    <name type="scientific">Trichonephila clavipes</name>
    <name type="common">Golden silk orbweaver</name>
    <name type="synonym">Nephila clavipes</name>
    <dbReference type="NCBI Taxonomy" id="2585209"/>
    <lineage>
        <taxon>Eukaryota</taxon>
        <taxon>Metazoa</taxon>
        <taxon>Ecdysozoa</taxon>
        <taxon>Arthropoda</taxon>
        <taxon>Chelicerata</taxon>
        <taxon>Arachnida</taxon>
        <taxon>Araneae</taxon>
        <taxon>Araneomorphae</taxon>
        <taxon>Entelegynae</taxon>
        <taxon>Araneoidea</taxon>
        <taxon>Nephilidae</taxon>
        <taxon>Trichonephila</taxon>
    </lineage>
</organism>